<dbReference type="AlphaFoldDB" id="A0A0N4V301"/>
<dbReference type="Proteomes" id="UP000274131">
    <property type="component" value="Unassembled WGS sequence"/>
</dbReference>
<evidence type="ECO:0000313" key="1">
    <source>
        <dbReference type="EMBL" id="VDD89364.1"/>
    </source>
</evidence>
<accession>A0A0N4V301</accession>
<dbReference type="WBParaSite" id="EVEC_0000440701-mRNA-1">
    <property type="protein sequence ID" value="EVEC_0000440701-mRNA-1"/>
    <property type="gene ID" value="EVEC_0000440701"/>
</dbReference>
<reference evidence="1 2" key="2">
    <citation type="submission" date="2018-10" db="EMBL/GenBank/DDBJ databases">
        <authorList>
            <consortium name="Pathogen Informatics"/>
        </authorList>
    </citation>
    <scope>NUCLEOTIDE SEQUENCE [LARGE SCALE GENOMIC DNA]</scope>
</reference>
<gene>
    <name evidence="1" type="ORF">EVEC_LOCUS4115</name>
</gene>
<reference evidence="3" key="1">
    <citation type="submission" date="2017-02" db="UniProtKB">
        <authorList>
            <consortium name="WormBaseParasite"/>
        </authorList>
    </citation>
    <scope>IDENTIFICATION</scope>
</reference>
<proteinExistence type="predicted"/>
<evidence type="ECO:0000313" key="3">
    <source>
        <dbReference type="WBParaSite" id="EVEC_0000440701-mRNA-1"/>
    </source>
</evidence>
<protein>
    <submittedName>
        <fullName evidence="3">Hydrophob_seed domain-containing protein</fullName>
    </submittedName>
</protein>
<name>A0A0N4V301_ENTVE</name>
<evidence type="ECO:0000313" key="2">
    <source>
        <dbReference type="Proteomes" id="UP000274131"/>
    </source>
</evidence>
<dbReference type="EMBL" id="UXUI01007767">
    <property type="protein sequence ID" value="VDD89364.1"/>
    <property type="molecule type" value="Genomic_DNA"/>
</dbReference>
<organism evidence="3">
    <name type="scientific">Enterobius vermicularis</name>
    <name type="common">Human pinworm</name>
    <dbReference type="NCBI Taxonomy" id="51028"/>
    <lineage>
        <taxon>Eukaryota</taxon>
        <taxon>Metazoa</taxon>
        <taxon>Ecdysozoa</taxon>
        <taxon>Nematoda</taxon>
        <taxon>Chromadorea</taxon>
        <taxon>Rhabditida</taxon>
        <taxon>Spirurina</taxon>
        <taxon>Oxyuridomorpha</taxon>
        <taxon>Oxyuroidea</taxon>
        <taxon>Oxyuridae</taxon>
        <taxon>Enterobius</taxon>
    </lineage>
</organism>
<sequence>MRAKDFSHSSRRCGVTGRWLTLKNSVTDYPSAVQIRNNCGLGAFEYVLLYCCVLKGGDGSVEIPMPNEFSGGMGKVGKLIGAPWTDTVGKLLLVGFKEDVCGIGGTYDGTCDE</sequence>
<keyword evidence="2" id="KW-1185">Reference proteome</keyword>